<accession>A0A938XRL6</accession>
<feature type="compositionally biased region" description="Gly residues" evidence="1">
    <location>
        <begin position="1"/>
        <end position="11"/>
    </location>
</feature>
<evidence type="ECO:0008006" key="4">
    <source>
        <dbReference type="Google" id="ProtNLM"/>
    </source>
</evidence>
<feature type="compositionally biased region" description="Basic and acidic residues" evidence="1">
    <location>
        <begin position="39"/>
        <end position="51"/>
    </location>
</feature>
<dbReference type="Pfam" id="PF17253">
    <property type="entry name" value="DUF5320"/>
    <property type="match status" value="1"/>
</dbReference>
<reference evidence="2" key="1">
    <citation type="submission" date="2021-01" db="EMBL/GenBank/DDBJ databases">
        <title>Genomic Encyclopedia of Type Strains, Phase IV (KMG-IV): sequencing the most valuable type-strain genomes for metagenomic binning, comparative biology and taxonomic classification.</title>
        <authorList>
            <person name="Goeker M."/>
        </authorList>
    </citation>
    <scope>NUCLEOTIDE SEQUENCE</scope>
    <source>
        <strain evidence="2">DSM 23230</strain>
    </source>
</reference>
<sequence>MPRGDGTGPEGLGPQTGRAAGYCSGYNAPGYVDNAPADRGGRRGLGRDPGRGRGRGRGFGRGRGYARRANNAPVANNAPRESEEEYLKREKSALEDELNAVQNRLEQLEDDEE</sequence>
<feature type="compositionally biased region" description="Basic residues" evidence="1">
    <location>
        <begin position="52"/>
        <end position="66"/>
    </location>
</feature>
<name>A0A938XRL6_9FIRM</name>
<feature type="compositionally biased region" description="Low complexity" evidence="1">
    <location>
        <begin position="67"/>
        <end position="79"/>
    </location>
</feature>
<dbReference type="InterPro" id="IPR035205">
    <property type="entry name" value="DUF5320"/>
</dbReference>
<evidence type="ECO:0000256" key="1">
    <source>
        <dbReference type="SAM" id="MobiDB-lite"/>
    </source>
</evidence>
<feature type="region of interest" description="Disordered" evidence="1">
    <location>
        <begin position="1"/>
        <end position="91"/>
    </location>
</feature>
<dbReference type="RefSeq" id="WP_204701161.1">
    <property type="nucleotide sequence ID" value="NZ_JAFBDQ010000005.1"/>
</dbReference>
<dbReference type="Proteomes" id="UP000774000">
    <property type="component" value="Unassembled WGS sequence"/>
</dbReference>
<comment type="caution">
    <text evidence="2">The sequence shown here is derived from an EMBL/GenBank/DDBJ whole genome shotgun (WGS) entry which is preliminary data.</text>
</comment>
<keyword evidence="3" id="KW-1185">Reference proteome</keyword>
<dbReference type="EMBL" id="JAFBDQ010000005">
    <property type="protein sequence ID" value="MBM7556381.1"/>
    <property type="molecule type" value="Genomic_DNA"/>
</dbReference>
<proteinExistence type="predicted"/>
<evidence type="ECO:0000313" key="2">
    <source>
        <dbReference type="EMBL" id="MBM7556381.1"/>
    </source>
</evidence>
<dbReference type="AlphaFoldDB" id="A0A938XRL6"/>
<organism evidence="2 3">
    <name type="scientific">Halanaerobacter jeridensis</name>
    <dbReference type="NCBI Taxonomy" id="706427"/>
    <lineage>
        <taxon>Bacteria</taxon>
        <taxon>Bacillati</taxon>
        <taxon>Bacillota</taxon>
        <taxon>Clostridia</taxon>
        <taxon>Halanaerobiales</taxon>
        <taxon>Halobacteroidaceae</taxon>
        <taxon>Halanaerobacter</taxon>
    </lineage>
</organism>
<gene>
    <name evidence="2" type="ORF">JOC47_001224</name>
</gene>
<protein>
    <recommendedName>
        <fullName evidence="4">DUF5320 domain-containing protein</fullName>
    </recommendedName>
</protein>
<evidence type="ECO:0000313" key="3">
    <source>
        <dbReference type="Proteomes" id="UP000774000"/>
    </source>
</evidence>